<feature type="domain" description="LysM" evidence="8">
    <location>
        <begin position="166"/>
        <end position="209"/>
    </location>
</feature>
<dbReference type="AlphaFoldDB" id="A0A3P5XFW8"/>
<keyword evidence="2" id="KW-0645">Protease</keyword>
<dbReference type="SUPFAM" id="SSF54106">
    <property type="entry name" value="LysM domain"/>
    <property type="match status" value="3"/>
</dbReference>
<accession>A0A3P5XFW8</accession>
<protein>
    <submittedName>
        <fullName evidence="10">D-gamma-glutamyl-meso-diaminopimelic acid endopeptidase CwlS</fullName>
        <ecNumber evidence="10">3.4.19.11</ecNumber>
    </submittedName>
</protein>
<evidence type="ECO:0000256" key="7">
    <source>
        <dbReference type="SAM" id="MobiDB-lite"/>
    </source>
</evidence>
<dbReference type="Gene3D" id="3.90.1720.10">
    <property type="entry name" value="endopeptidase domain like (from Nostoc punctiforme)"/>
    <property type="match status" value="1"/>
</dbReference>
<dbReference type="EMBL" id="UXAV01000054">
    <property type="protein sequence ID" value="VDC33674.1"/>
    <property type="molecule type" value="Genomic_DNA"/>
</dbReference>
<feature type="domain" description="LysM" evidence="8">
    <location>
        <begin position="96"/>
        <end position="139"/>
    </location>
</feature>
<dbReference type="PROSITE" id="PS51782">
    <property type="entry name" value="LYSM"/>
    <property type="match status" value="3"/>
</dbReference>
<name>A0A3P5XFW8_9BACL</name>
<dbReference type="PANTHER" id="PTHR47053:SF1">
    <property type="entry name" value="MUREIN DD-ENDOPEPTIDASE MEPH-RELATED"/>
    <property type="match status" value="1"/>
</dbReference>
<dbReference type="Proteomes" id="UP000270468">
    <property type="component" value="Unassembled WGS sequence"/>
</dbReference>
<sequence length="359" mass="37868">MKKVAFSALAAGSLALFVGVSDTEASSYAVQPGDSLWKVAAAHAVSVSDLKSWNQLTSDMIHPNQTLKLAASSTVVATKPAQKKPVKQSTTVESSHLYVVASGDTLSRIAQRHQTTVRSIQQLNGLSGDRIFAGQSLKVTGTTGSTPVVSKPAVPKKPAPTVSTTGTVRVVAGDTLSGIAYRQGITVTQLMNWNNLTSSNIRVGQVLKVENALVATQPNTKPVSAPVVSPSVPTGSGTVGSVISTATSLIGTPYVWGGSTARGFDCSGYIYHVYSTAGVSVPRTNTIGFDARSYEVSNPQVGDLVFFKDTYRAGISHMGIYLGNHTFIHAGGDRVQISSLQAGYWAQHFDSFKRLYAMN</sequence>
<proteinExistence type="inferred from homology"/>
<gene>
    <name evidence="10" type="primary">cwlS</name>
    <name evidence="10" type="ORF">FILTAD_02985</name>
</gene>
<evidence type="ECO:0000256" key="5">
    <source>
        <dbReference type="ARBA" id="ARBA00022801"/>
    </source>
</evidence>
<dbReference type="Gene3D" id="3.10.350.10">
    <property type="entry name" value="LysM domain"/>
    <property type="match status" value="3"/>
</dbReference>
<dbReference type="InterPro" id="IPR051202">
    <property type="entry name" value="Peptidase_C40"/>
</dbReference>
<dbReference type="PROSITE" id="PS51935">
    <property type="entry name" value="NLPC_P60"/>
    <property type="match status" value="1"/>
</dbReference>
<evidence type="ECO:0000256" key="4">
    <source>
        <dbReference type="ARBA" id="ARBA00022737"/>
    </source>
</evidence>
<keyword evidence="5 10" id="KW-0378">Hydrolase</keyword>
<keyword evidence="4" id="KW-0677">Repeat</keyword>
<comment type="similarity">
    <text evidence="1">Belongs to the peptidase C40 family.</text>
</comment>
<keyword evidence="3" id="KW-0732">Signal</keyword>
<evidence type="ECO:0000259" key="9">
    <source>
        <dbReference type="PROSITE" id="PS51935"/>
    </source>
</evidence>
<dbReference type="InterPro" id="IPR018392">
    <property type="entry name" value="LysM"/>
</dbReference>
<feature type="region of interest" description="Disordered" evidence="7">
    <location>
        <begin position="142"/>
        <end position="162"/>
    </location>
</feature>
<keyword evidence="6" id="KW-0788">Thiol protease</keyword>
<dbReference type="EC" id="3.4.19.11" evidence="10"/>
<reference evidence="10 11" key="1">
    <citation type="submission" date="2018-11" db="EMBL/GenBank/DDBJ databases">
        <authorList>
            <person name="Criscuolo A."/>
        </authorList>
    </citation>
    <scope>NUCLEOTIDE SEQUENCE [LARGE SCALE GENOMIC DNA]</scope>
    <source>
        <strain evidence="10">ATB-66</strain>
    </source>
</reference>
<dbReference type="InterPro" id="IPR000064">
    <property type="entry name" value="NLP_P60_dom"/>
</dbReference>
<evidence type="ECO:0000259" key="8">
    <source>
        <dbReference type="PROSITE" id="PS51782"/>
    </source>
</evidence>
<feature type="domain" description="NlpC/P60" evidence="9">
    <location>
        <begin position="236"/>
        <end position="356"/>
    </location>
</feature>
<dbReference type="SMART" id="SM00257">
    <property type="entry name" value="LysM"/>
    <property type="match status" value="3"/>
</dbReference>
<dbReference type="Pfam" id="PF01476">
    <property type="entry name" value="LysM"/>
    <property type="match status" value="3"/>
</dbReference>
<keyword evidence="11" id="KW-1185">Reference proteome</keyword>
<organism evidence="10 11">
    <name type="scientific">Filibacter tadaridae</name>
    <dbReference type="NCBI Taxonomy" id="2483811"/>
    <lineage>
        <taxon>Bacteria</taxon>
        <taxon>Bacillati</taxon>
        <taxon>Bacillota</taxon>
        <taxon>Bacilli</taxon>
        <taxon>Bacillales</taxon>
        <taxon>Caryophanaceae</taxon>
        <taxon>Filibacter</taxon>
    </lineage>
</organism>
<dbReference type="GO" id="GO:0008234">
    <property type="term" value="F:cysteine-type peptidase activity"/>
    <property type="evidence" value="ECO:0007669"/>
    <property type="project" value="UniProtKB-KW"/>
</dbReference>
<dbReference type="CDD" id="cd00118">
    <property type="entry name" value="LysM"/>
    <property type="match status" value="3"/>
</dbReference>
<dbReference type="OrthoDB" id="9813368at2"/>
<dbReference type="InterPro" id="IPR036779">
    <property type="entry name" value="LysM_dom_sf"/>
</dbReference>
<feature type="domain" description="LysM" evidence="8">
    <location>
        <begin position="26"/>
        <end position="69"/>
    </location>
</feature>
<dbReference type="PANTHER" id="PTHR47053">
    <property type="entry name" value="MUREIN DD-ENDOPEPTIDASE MEPH-RELATED"/>
    <property type="match status" value="1"/>
</dbReference>
<evidence type="ECO:0000256" key="3">
    <source>
        <dbReference type="ARBA" id="ARBA00022729"/>
    </source>
</evidence>
<evidence type="ECO:0000256" key="6">
    <source>
        <dbReference type="ARBA" id="ARBA00022807"/>
    </source>
</evidence>
<dbReference type="SUPFAM" id="SSF54001">
    <property type="entry name" value="Cysteine proteinases"/>
    <property type="match status" value="1"/>
</dbReference>
<evidence type="ECO:0000313" key="11">
    <source>
        <dbReference type="Proteomes" id="UP000270468"/>
    </source>
</evidence>
<dbReference type="RefSeq" id="WP_124071793.1">
    <property type="nucleotide sequence ID" value="NZ_CBCRXF010000019.1"/>
</dbReference>
<evidence type="ECO:0000313" key="10">
    <source>
        <dbReference type="EMBL" id="VDC33674.1"/>
    </source>
</evidence>
<dbReference type="GO" id="GO:0006508">
    <property type="term" value="P:proteolysis"/>
    <property type="evidence" value="ECO:0007669"/>
    <property type="project" value="UniProtKB-KW"/>
</dbReference>
<feature type="compositionally biased region" description="Low complexity" evidence="7">
    <location>
        <begin position="142"/>
        <end position="153"/>
    </location>
</feature>
<dbReference type="Pfam" id="PF00877">
    <property type="entry name" value="NLPC_P60"/>
    <property type="match status" value="1"/>
</dbReference>
<dbReference type="InterPro" id="IPR038765">
    <property type="entry name" value="Papain-like_cys_pep_sf"/>
</dbReference>
<evidence type="ECO:0000256" key="1">
    <source>
        <dbReference type="ARBA" id="ARBA00007074"/>
    </source>
</evidence>
<evidence type="ECO:0000256" key="2">
    <source>
        <dbReference type="ARBA" id="ARBA00022670"/>
    </source>
</evidence>